<dbReference type="GO" id="GO:0010181">
    <property type="term" value="F:FMN binding"/>
    <property type="evidence" value="ECO:0007669"/>
    <property type="project" value="TreeGrafter"/>
</dbReference>
<reference evidence="3 4" key="1">
    <citation type="submission" date="2017-01" db="EMBL/GenBank/DDBJ databases">
        <title>Complete Genome Sequence of Dolosigranulum pigrum isolated from a Patient with interstitial lung disease.</title>
        <authorList>
            <person name="Mukhopadhyay R."/>
            <person name="Joaquin J."/>
            <person name="Hogue R."/>
            <person name="Fitzgerald S."/>
            <person name="Jospin G."/>
            <person name="Eisen J.A."/>
            <person name="Chaturvedi V."/>
        </authorList>
    </citation>
    <scope>NUCLEOTIDE SEQUENCE [LARGE SCALE GENOMIC DNA]</scope>
    <source>
        <strain evidence="3 4">15S00348</strain>
    </source>
</reference>
<sequence>MKTLVIVSHPDVQGSNSQQFLKESLPVSEDITYHHLETTYPDENINRQAEQALLVAHDRIIFQFPLYWYSSPPLLKKWQDEVLTEGFAYGVGCQALVGKELGLVLTVGIAEQAYQAGGAEQFALSQLLIPYQAVANKVGMRFLAPFAIHQFQYMTEREQQALLIRYQQYMTLPDLSLSARVNWFIEQLEAEADSFEMDQVIDVIEDLQLEIDEMRLHLNYGGRR</sequence>
<keyword evidence="1" id="KW-0560">Oxidoreductase</keyword>
<dbReference type="PANTHER" id="PTHR47307:SF1">
    <property type="entry name" value="GLUTATHIONE-REGULATED POTASSIUM-EFFLUX SYSTEM ANCILLARY PROTEIN KEFG"/>
    <property type="match status" value="1"/>
</dbReference>
<dbReference type="PANTHER" id="PTHR47307">
    <property type="entry name" value="GLUTATHIONE-REGULATED POTASSIUM-EFFLUX SYSTEM ANCILLARY PROTEIN KEFG"/>
    <property type="match status" value="1"/>
</dbReference>
<feature type="domain" description="Flavodoxin-like fold" evidence="2">
    <location>
        <begin position="1"/>
        <end position="168"/>
    </location>
</feature>
<protein>
    <submittedName>
        <fullName evidence="3">NAD(P)H dehydrogenase</fullName>
    </submittedName>
</protein>
<gene>
    <name evidence="3" type="ORF">BWX42_09500</name>
</gene>
<organism evidence="3 4">
    <name type="scientific">Dolosigranulum pigrum</name>
    <dbReference type="NCBI Taxonomy" id="29394"/>
    <lineage>
        <taxon>Bacteria</taxon>
        <taxon>Bacillati</taxon>
        <taxon>Bacillota</taxon>
        <taxon>Bacilli</taxon>
        <taxon>Lactobacillales</taxon>
        <taxon>Carnobacteriaceae</taxon>
        <taxon>Dolosigranulum</taxon>
    </lineage>
</organism>
<dbReference type="RefSeq" id="WP_077863266.1">
    <property type="nucleotide sequence ID" value="NZ_CP040414.1"/>
</dbReference>
<comment type="caution">
    <text evidence="3">The sequence shown here is derived from an EMBL/GenBank/DDBJ whole genome shotgun (WGS) entry which is preliminary data.</text>
</comment>
<dbReference type="InterPro" id="IPR003680">
    <property type="entry name" value="Flavodoxin_fold"/>
</dbReference>
<accession>A0A1S8KQA6</accession>
<dbReference type="GO" id="GO:0009055">
    <property type="term" value="F:electron transfer activity"/>
    <property type="evidence" value="ECO:0007669"/>
    <property type="project" value="TreeGrafter"/>
</dbReference>
<proteinExistence type="predicted"/>
<dbReference type="Gene3D" id="3.40.50.360">
    <property type="match status" value="1"/>
</dbReference>
<evidence type="ECO:0000313" key="4">
    <source>
        <dbReference type="Proteomes" id="UP000190409"/>
    </source>
</evidence>
<dbReference type="InterPro" id="IPR046980">
    <property type="entry name" value="KefG/KefF"/>
</dbReference>
<dbReference type="Proteomes" id="UP000190409">
    <property type="component" value="Unassembled WGS sequence"/>
</dbReference>
<evidence type="ECO:0000259" key="2">
    <source>
        <dbReference type="Pfam" id="PF02525"/>
    </source>
</evidence>
<evidence type="ECO:0000313" key="3">
    <source>
        <dbReference type="EMBL" id="OOL81896.1"/>
    </source>
</evidence>
<dbReference type="GO" id="GO:0003955">
    <property type="term" value="F:NAD(P)H dehydrogenase (quinone) activity"/>
    <property type="evidence" value="ECO:0007669"/>
    <property type="project" value="TreeGrafter"/>
</dbReference>
<evidence type="ECO:0000256" key="1">
    <source>
        <dbReference type="ARBA" id="ARBA00023002"/>
    </source>
</evidence>
<dbReference type="AlphaFoldDB" id="A0A1S8KQA6"/>
<dbReference type="SUPFAM" id="SSF52218">
    <property type="entry name" value="Flavoproteins"/>
    <property type="match status" value="1"/>
</dbReference>
<name>A0A1S8KQA6_9LACT</name>
<dbReference type="InterPro" id="IPR029039">
    <property type="entry name" value="Flavoprotein-like_sf"/>
</dbReference>
<dbReference type="EMBL" id="MUYF01000003">
    <property type="protein sequence ID" value="OOL81896.1"/>
    <property type="molecule type" value="Genomic_DNA"/>
</dbReference>
<dbReference type="Pfam" id="PF02525">
    <property type="entry name" value="Flavodoxin_2"/>
    <property type="match status" value="1"/>
</dbReference>